<evidence type="ECO:0000256" key="8">
    <source>
        <dbReference type="ARBA" id="ARBA00022833"/>
    </source>
</evidence>
<dbReference type="PROSITE" id="PS51789">
    <property type="entry name" value="RLR_CTR"/>
    <property type="match status" value="1"/>
</dbReference>
<dbReference type="EMBL" id="JAIWYP010000014">
    <property type="protein sequence ID" value="KAH3708157.1"/>
    <property type="molecule type" value="Genomic_DNA"/>
</dbReference>
<evidence type="ECO:0000256" key="9">
    <source>
        <dbReference type="ARBA" id="ARBA00022840"/>
    </source>
</evidence>
<keyword evidence="7" id="KW-0347">Helicase</keyword>
<evidence type="ECO:0000256" key="3">
    <source>
        <dbReference type="ARBA" id="ARBA00022490"/>
    </source>
</evidence>
<evidence type="ECO:0000313" key="14">
    <source>
        <dbReference type="EMBL" id="KAH3708157.1"/>
    </source>
</evidence>
<keyword evidence="15" id="KW-1185">Reference proteome</keyword>
<keyword evidence="6" id="KW-0378">Hydrolase</keyword>
<reference evidence="14" key="1">
    <citation type="journal article" date="2019" name="bioRxiv">
        <title>The Genome of the Zebra Mussel, Dreissena polymorpha: A Resource for Invasive Species Research.</title>
        <authorList>
            <person name="McCartney M.A."/>
            <person name="Auch B."/>
            <person name="Kono T."/>
            <person name="Mallez S."/>
            <person name="Zhang Y."/>
            <person name="Obille A."/>
            <person name="Becker A."/>
            <person name="Abrahante J.E."/>
            <person name="Garbe J."/>
            <person name="Badalamenti J.P."/>
            <person name="Herman A."/>
            <person name="Mangelson H."/>
            <person name="Liachko I."/>
            <person name="Sullivan S."/>
            <person name="Sone E.D."/>
            <person name="Koren S."/>
            <person name="Silverstein K.A.T."/>
            <person name="Beckman K.B."/>
            <person name="Gohl D.M."/>
        </authorList>
    </citation>
    <scope>NUCLEOTIDE SEQUENCE</scope>
    <source>
        <strain evidence="14">Duluth1</strain>
        <tissue evidence="14">Whole animal</tissue>
    </source>
</reference>
<comment type="caution">
    <text evidence="14">The sequence shown here is derived from an EMBL/GenBank/DDBJ whole genome shotgun (WGS) entry which is preliminary data.</text>
</comment>
<dbReference type="InterPro" id="IPR021673">
    <property type="entry name" value="RLR_CTR"/>
</dbReference>
<dbReference type="EC" id="3.6.4.13" evidence="2"/>
<comment type="subcellular location">
    <subcellularLocation>
        <location evidence="1">Cytoplasm</location>
    </subcellularLocation>
</comment>
<dbReference type="Pfam" id="PF00271">
    <property type="entry name" value="Helicase_C"/>
    <property type="match status" value="1"/>
</dbReference>
<keyword evidence="11" id="KW-0051">Antiviral defense</keyword>
<dbReference type="GO" id="GO:0016787">
    <property type="term" value="F:hydrolase activity"/>
    <property type="evidence" value="ECO:0007669"/>
    <property type="project" value="UniProtKB-KW"/>
</dbReference>
<keyword evidence="3" id="KW-0963">Cytoplasm</keyword>
<dbReference type="Gene3D" id="1.20.1320.30">
    <property type="match status" value="1"/>
</dbReference>
<evidence type="ECO:0000259" key="13">
    <source>
        <dbReference type="PROSITE" id="PS51789"/>
    </source>
</evidence>
<keyword evidence="5" id="KW-0547">Nucleotide-binding</keyword>
<dbReference type="Pfam" id="PF11648">
    <property type="entry name" value="RIG-I_C-RD"/>
    <property type="match status" value="1"/>
</dbReference>
<dbReference type="SMART" id="SM00490">
    <property type="entry name" value="HELICc"/>
    <property type="match status" value="1"/>
</dbReference>
<evidence type="ECO:0000313" key="15">
    <source>
        <dbReference type="Proteomes" id="UP000828390"/>
    </source>
</evidence>
<dbReference type="PROSITE" id="PS51194">
    <property type="entry name" value="HELICASE_CTER"/>
    <property type="match status" value="1"/>
</dbReference>
<proteinExistence type="predicted"/>
<dbReference type="GO" id="GO:0005524">
    <property type="term" value="F:ATP binding"/>
    <property type="evidence" value="ECO:0007669"/>
    <property type="project" value="UniProtKB-KW"/>
</dbReference>
<dbReference type="InterPro" id="IPR051363">
    <property type="entry name" value="RLR_Helicase"/>
</dbReference>
<keyword evidence="9" id="KW-0067">ATP-binding</keyword>
<dbReference type="AlphaFoldDB" id="A0A9D3YXK5"/>
<accession>A0A9D3YXK5</accession>
<evidence type="ECO:0000256" key="10">
    <source>
        <dbReference type="ARBA" id="ARBA00022884"/>
    </source>
</evidence>
<evidence type="ECO:0000256" key="6">
    <source>
        <dbReference type="ARBA" id="ARBA00022801"/>
    </source>
</evidence>
<protein>
    <recommendedName>
        <fullName evidence="2">RNA helicase</fullName>
        <ecNumber evidence="2">3.6.4.13</ecNumber>
    </recommendedName>
</protein>
<name>A0A9D3YXK5_DREPO</name>
<evidence type="ECO:0000256" key="1">
    <source>
        <dbReference type="ARBA" id="ARBA00004496"/>
    </source>
</evidence>
<dbReference type="InterPro" id="IPR041204">
    <property type="entry name" value="RIG-I-like_C"/>
</dbReference>
<gene>
    <name evidence="14" type="ORF">DPMN_067596</name>
</gene>
<evidence type="ECO:0000256" key="5">
    <source>
        <dbReference type="ARBA" id="ARBA00022741"/>
    </source>
</evidence>
<dbReference type="GO" id="GO:0003724">
    <property type="term" value="F:RNA helicase activity"/>
    <property type="evidence" value="ECO:0007669"/>
    <property type="project" value="UniProtKB-EC"/>
</dbReference>
<dbReference type="Proteomes" id="UP000828390">
    <property type="component" value="Unassembled WGS sequence"/>
</dbReference>
<feature type="domain" description="RLR CTR" evidence="13">
    <location>
        <begin position="305"/>
        <end position="431"/>
    </location>
</feature>
<dbReference type="InterPro" id="IPR038557">
    <property type="entry name" value="RLR_C_sf"/>
</dbReference>
<evidence type="ECO:0000256" key="4">
    <source>
        <dbReference type="ARBA" id="ARBA00022723"/>
    </source>
</evidence>
<dbReference type="PANTHER" id="PTHR14074:SF16">
    <property type="entry name" value="ANTIVIRAL INNATE IMMUNE RESPONSE RECEPTOR RIG-I"/>
    <property type="match status" value="1"/>
</dbReference>
<evidence type="ECO:0000256" key="7">
    <source>
        <dbReference type="ARBA" id="ARBA00022806"/>
    </source>
</evidence>
<dbReference type="GO" id="GO:0003723">
    <property type="term" value="F:RNA binding"/>
    <property type="evidence" value="ECO:0007669"/>
    <property type="project" value="UniProtKB-KW"/>
</dbReference>
<dbReference type="Pfam" id="PF18119">
    <property type="entry name" value="RIG-I_C"/>
    <property type="match status" value="1"/>
</dbReference>
<keyword evidence="4" id="KW-0479">Metal-binding</keyword>
<keyword evidence="8" id="KW-0862">Zinc</keyword>
<dbReference type="InterPro" id="IPR001650">
    <property type="entry name" value="Helicase_C-like"/>
</dbReference>
<evidence type="ECO:0000259" key="12">
    <source>
        <dbReference type="PROSITE" id="PS51194"/>
    </source>
</evidence>
<dbReference type="GO" id="GO:0051607">
    <property type="term" value="P:defense response to virus"/>
    <property type="evidence" value="ECO:0007669"/>
    <property type="project" value="UniProtKB-KW"/>
</dbReference>
<evidence type="ECO:0000256" key="11">
    <source>
        <dbReference type="ARBA" id="ARBA00023118"/>
    </source>
</evidence>
<dbReference type="SUPFAM" id="SSF52540">
    <property type="entry name" value="P-loop containing nucleoside triphosphate hydrolases"/>
    <property type="match status" value="1"/>
</dbReference>
<dbReference type="Gene3D" id="2.170.150.30">
    <property type="entry name" value="RIG-I-like receptor, C-terminal regulatory domain"/>
    <property type="match status" value="1"/>
</dbReference>
<evidence type="ECO:0000256" key="2">
    <source>
        <dbReference type="ARBA" id="ARBA00012552"/>
    </source>
</evidence>
<dbReference type="InterPro" id="IPR027417">
    <property type="entry name" value="P-loop_NTPase"/>
</dbReference>
<organism evidence="14 15">
    <name type="scientific">Dreissena polymorpha</name>
    <name type="common">Zebra mussel</name>
    <name type="synonym">Mytilus polymorpha</name>
    <dbReference type="NCBI Taxonomy" id="45954"/>
    <lineage>
        <taxon>Eukaryota</taxon>
        <taxon>Metazoa</taxon>
        <taxon>Spiralia</taxon>
        <taxon>Lophotrochozoa</taxon>
        <taxon>Mollusca</taxon>
        <taxon>Bivalvia</taxon>
        <taxon>Autobranchia</taxon>
        <taxon>Heteroconchia</taxon>
        <taxon>Euheterodonta</taxon>
        <taxon>Imparidentia</taxon>
        <taxon>Neoheterodontei</taxon>
        <taxon>Myida</taxon>
        <taxon>Dreissenoidea</taxon>
        <taxon>Dreissenidae</taxon>
        <taxon>Dreissena</taxon>
    </lineage>
</organism>
<feature type="domain" description="Helicase C-terminal" evidence="12">
    <location>
        <begin position="123"/>
        <end position="277"/>
    </location>
</feature>
<dbReference type="GO" id="GO:0046872">
    <property type="term" value="F:metal ion binding"/>
    <property type="evidence" value="ECO:0007669"/>
    <property type="project" value="UniProtKB-KW"/>
</dbReference>
<keyword evidence="10" id="KW-0694">RNA-binding</keyword>
<dbReference type="PANTHER" id="PTHR14074">
    <property type="entry name" value="HELICASE WITH DEATH DOMAIN-RELATED"/>
    <property type="match status" value="1"/>
</dbReference>
<dbReference type="Gene3D" id="3.40.50.300">
    <property type="entry name" value="P-loop containing nucleotide triphosphate hydrolases"/>
    <property type="match status" value="2"/>
</dbReference>
<dbReference type="GO" id="GO:0005737">
    <property type="term" value="C:cytoplasm"/>
    <property type="evidence" value="ECO:0007669"/>
    <property type="project" value="UniProtKB-SubCell"/>
</dbReference>
<reference evidence="14" key="2">
    <citation type="submission" date="2020-11" db="EMBL/GenBank/DDBJ databases">
        <authorList>
            <person name="McCartney M.A."/>
            <person name="Auch B."/>
            <person name="Kono T."/>
            <person name="Mallez S."/>
            <person name="Becker A."/>
            <person name="Gohl D.M."/>
            <person name="Silverstein K.A.T."/>
            <person name="Koren S."/>
            <person name="Bechman K.B."/>
            <person name="Herman A."/>
            <person name="Abrahante J.E."/>
            <person name="Garbe J."/>
        </authorList>
    </citation>
    <scope>NUCLEOTIDE SEQUENCE</scope>
    <source>
        <strain evidence="14">Duluth1</strain>
        <tissue evidence="14">Whole animal</tissue>
    </source>
</reference>
<sequence length="444" mass="51140">MIDMLYDKRPGERDTQAYNKWTVDIEKSAQLNVNDHEISRDISACAVYLNVYNSAIEVCNLLQIAEVAKYLSEKHHRELEGRKKHTETEKKLFDNLIDVQRKLNKLKNDKDAANPNVQIVSEQLQKMILEKGDDSRAIVFVKARATCRALAKYLDEDLQKIGVKASRLYGQQTKGADEGMTEAVQTETLQKFRDGFYKVMVCTSVGTEGIDVPDCNIVINYNYSGDEITKIQMKGRSRKKGATIIVMGDEKQLEQEMINAYKANMMYKAISELKKINARAVEHKLKMFQTDEMQKLRYKTEYEKAKKSRRSEDDLEILCRRCNSMACLVSDVRKLGSQHFVIAKDFPSKITTKPHKSPKKYDGIEKKGKMYCKKCPLDWGIVADRDGVDLFILKLQCFKLRNMRTGVVSQHKKWLDVPYDVPELGLEDIPKFFRNETEENASPE</sequence>